<dbReference type="Proteomes" id="UP001186944">
    <property type="component" value="Unassembled WGS sequence"/>
</dbReference>
<dbReference type="AlphaFoldDB" id="A0AA88Y669"/>
<feature type="domain" description="RING-type" evidence="7">
    <location>
        <begin position="250"/>
        <end position="285"/>
    </location>
</feature>
<dbReference type="SUPFAM" id="SSF57850">
    <property type="entry name" value="RING/U-box"/>
    <property type="match status" value="1"/>
</dbReference>
<evidence type="ECO:0000256" key="1">
    <source>
        <dbReference type="ARBA" id="ARBA00006672"/>
    </source>
</evidence>
<comment type="similarity">
    <text evidence="1">Belongs to the IAP family.</text>
</comment>
<evidence type="ECO:0000259" key="7">
    <source>
        <dbReference type="PROSITE" id="PS50089"/>
    </source>
</evidence>
<dbReference type="SUPFAM" id="SSF57924">
    <property type="entry name" value="Inhibitor of apoptosis (IAP) repeat"/>
    <property type="match status" value="1"/>
</dbReference>
<proteinExistence type="inferred from homology"/>
<dbReference type="Pfam" id="PF00653">
    <property type="entry name" value="BIR"/>
    <property type="match status" value="1"/>
</dbReference>
<dbReference type="GO" id="GO:0008270">
    <property type="term" value="F:zinc ion binding"/>
    <property type="evidence" value="ECO:0007669"/>
    <property type="project" value="UniProtKB-KW"/>
</dbReference>
<protein>
    <recommendedName>
        <fullName evidence="7">RING-type domain-containing protein</fullName>
    </recommendedName>
</protein>
<evidence type="ECO:0000256" key="3">
    <source>
        <dbReference type="ARBA" id="ARBA00022771"/>
    </source>
</evidence>
<dbReference type="PROSITE" id="PS50143">
    <property type="entry name" value="BIR_REPEAT_2"/>
    <property type="match status" value="1"/>
</dbReference>
<dbReference type="PANTHER" id="PTHR10044">
    <property type="entry name" value="INHIBITOR OF APOPTOSIS"/>
    <property type="match status" value="1"/>
</dbReference>
<dbReference type="PROSITE" id="PS50089">
    <property type="entry name" value="ZF_RING_2"/>
    <property type="match status" value="1"/>
</dbReference>
<accession>A0AA88Y669</accession>
<comment type="caution">
    <text evidence="8">The sequence shown here is derived from an EMBL/GenBank/DDBJ whole genome shotgun (WGS) entry which is preliminary data.</text>
</comment>
<dbReference type="EMBL" id="VSWD01000007">
    <property type="protein sequence ID" value="KAK3098546.1"/>
    <property type="molecule type" value="Genomic_DNA"/>
</dbReference>
<dbReference type="SMART" id="SM00238">
    <property type="entry name" value="BIR"/>
    <property type="match status" value="1"/>
</dbReference>
<dbReference type="InterPro" id="IPR050784">
    <property type="entry name" value="IAP"/>
</dbReference>
<keyword evidence="3 5" id="KW-0863">Zinc-finger</keyword>
<keyword evidence="4" id="KW-0862">Zinc</keyword>
<evidence type="ECO:0000313" key="8">
    <source>
        <dbReference type="EMBL" id="KAK3098546.1"/>
    </source>
</evidence>
<organism evidence="8 9">
    <name type="scientific">Pinctada imbricata</name>
    <name type="common">Atlantic pearl-oyster</name>
    <name type="synonym">Pinctada martensii</name>
    <dbReference type="NCBI Taxonomy" id="66713"/>
    <lineage>
        <taxon>Eukaryota</taxon>
        <taxon>Metazoa</taxon>
        <taxon>Spiralia</taxon>
        <taxon>Lophotrochozoa</taxon>
        <taxon>Mollusca</taxon>
        <taxon>Bivalvia</taxon>
        <taxon>Autobranchia</taxon>
        <taxon>Pteriomorphia</taxon>
        <taxon>Pterioida</taxon>
        <taxon>Pterioidea</taxon>
        <taxon>Pteriidae</taxon>
        <taxon>Pinctada</taxon>
    </lineage>
</organism>
<dbReference type="InterPro" id="IPR001841">
    <property type="entry name" value="Znf_RING"/>
</dbReference>
<evidence type="ECO:0000256" key="5">
    <source>
        <dbReference type="PROSITE-ProRule" id="PRU00175"/>
    </source>
</evidence>
<gene>
    <name evidence="8" type="ORF">FSP39_020516</name>
</gene>
<reference evidence="8" key="1">
    <citation type="submission" date="2019-08" db="EMBL/GenBank/DDBJ databases">
        <title>The improved chromosome-level genome for the pearl oyster Pinctada fucata martensii using PacBio sequencing and Hi-C.</title>
        <authorList>
            <person name="Zheng Z."/>
        </authorList>
    </citation>
    <scope>NUCLEOTIDE SEQUENCE</scope>
    <source>
        <strain evidence="8">ZZ-2019</strain>
        <tissue evidence="8">Adductor muscle</tissue>
    </source>
</reference>
<sequence length="297" mass="33389">MAEVIHCRPCMDTSSCGNSSSVSSLVVHHRQGQGSTRPKWRAYSKRRTRRKSFDGAADMLVQQANYFSKLGFFYKGYGKQIVCFQCGVEIEVKEGVHDYHTEHSYLAPHCPFVRQLDEDGQSDGTDSEDQNDHQINNTTRNGIASCKHFIMADVMKNCKYAADFTGNSNFGHSSSPDGATLQPRQSLGTWRPKWRAYSKRRTRCKSFDGAAAELASKANHFAKLGFFFKDVLPSVEPMEDSDQVLQSLRCKVCLDKQVRITFQPCGHLAACDACASRLTKCPVCRANIRDRIKTYLS</sequence>
<dbReference type="InterPro" id="IPR013083">
    <property type="entry name" value="Znf_RING/FYVE/PHD"/>
</dbReference>
<evidence type="ECO:0000313" key="9">
    <source>
        <dbReference type="Proteomes" id="UP001186944"/>
    </source>
</evidence>
<dbReference type="SMART" id="SM00184">
    <property type="entry name" value="RING"/>
    <property type="match status" value="1"/>
</dbReference>
<name>A0AA88Y669_PINIB</name>
<evidence type="ECO:0000256" key="2">
    <source>
        <dbReference type="ARBA" id="ARBA00022723"/>
    </source>
</evidence>
<feature type="region of interest" description="Disordered" evidence="6">
    <location>
        <begin position="117"/>
        <end position="138"/>
    </location>
</feature>
<dbReference type="FunFam" id="1.10.1170.10:FF:000002">
    <property type="entry name" value="Baculoviral IAP repeat containing 7"/>
    <property type="match status" value="1"/>
</dbReference>
<dbReference type="GO" id="GO:0051726">
    <property type="term" value="P:regulation of cell cycle"/>
    <property type="evidence" value="ECO:0007669"/>
    <property type="project" value="TreeGrafter"/>
</dbReference>
<dbReference type="PANTHER" id="PTHR10044:SF139">
    <property type="entry name" value="DEATH-ASSOCIATED INHIBITOR OF APOPTOSIS 2"/>
    <property type="match status" value="1"/>
</dbReference>
<dbReference type="InterPro" id="IPR001370">
    <property type="entry name" value="BIR_rpt"/>
</dbReference>
<dbReference type="Gene3D" id="1.10.1170.10">
    <property type="entry name" value="Inhibitor Of Apoptosis Protein (2mihbC-IAP-1), Chain A"/>
    <property type="match status" value="1"/>
</dbReference>
<feature type="compositionally biased region" description="Acidic residues" evidence="6">
    <location>
        <begin position="118"/>
        <end position="129"/>
    </location>
</feature>
<dbReference type="Gene3D" id="3.30.40.10">
    <property type="entry name" value="Zinc/RING finger domain, C3HC4 (zinc finger)"/>
    <property type="match status" value="1"/>
</dbReference>
<evidence type="ECO:0000256" key="6">
    <source>
        <dbReference type="SAM" id="MobiDB-lite"/>
    </source>
</evidence>
<dbReference type="GO" id="GO:0005737">
    <property type="term" value="C:cytoplasm"/>
    <property type="evidence" value="ECO:0007669"/>
    <property type="project" value="TreeGrafter"/>
</dbReference>
<dbReference type="Pfam" id="PF13920">
    <property type="entry name" value="zf-C3HC4_3"/>
    <property type="match status" value="1"/>
</dbReference>
<dbReference type="GO" id="GO:0005634">
    <property type="term" value="C:nucleus"/>
    <property type="evidence" value="ECO:0007669"/>
    <property type="project" value="TreeGrafter"/>
</dbReference>
<keyword evidence="9" id="KW-1185">Reference proteome</keyword>
<keyword evidence="2" id="KW-0479">Metal-binding</keyword>
<evidence type="ECO:0000256" key="4">
    <source>
        <dbReference type="ARBA" id="ARBA00022833"/>
    </source>
</evidence>